<comment type="caution">
    <text evidence="2">The sequence shown here is derived from an EMBL/GenBank/DDBJ whole genome shotgun (WGS) entry which is preliminary data.</text>
</comment>
<keyword evidence="3" id="KW-1185">Reference proteome</keyword>
<name>A0ABR0P1K2_GOSAR</name>
<dbReference type="Pfam" id="PF03732">
    <property type="entry name" value="Retrotrans_gag"/>
    <property type="match status" value="1"/>
</dbReference>
<feature type="domain" description="Retrotransposon gag" evidence="1">
    <location>
        <begin position="136"/>
        <end position="200"/>
    </location>
</feature>
<dbReference type="EMBL" id="JARKNE010000008">
    <property type="protein sequence ID" value="KAK5812388.1"/>
    <property type="molecule type" value="Genomic_DNA"/>
</dbReference>
<accession>A0ABR0P1K2</accession>
<organism evidence="2 3">
    <name type="scientific">Gossypium arboreum</name>
    <name type="common">Tree cotton</name>
    <name type="synonym">Gossypium nanking</name>
    <dbReference type="NCBI Taxonomy" id="29729"/>
    <lineage>
        <taxon>Eukaryota</taxon>
        <taxon>Viridiplantae</taxon>
        <taxon>Streptophyta</taxon>
        <taxon>Embryophyta</taxon>
        <taxon>Tracheophyta</taxon>
        <taxon>Spermatophyta</taxon>
        <taxon>Magnoliopsida</taxon>
        <taxon>eudicotyledons</taxon>
        <taxon>Gunneridae</taxon>
        <taxon>Pentapetalae</taxon>
        <taxon>rosids</taxon>
        <taxon>malvids</taxon>
        <taxon>Malvales</taxon>
        <taxon>Malvaceae</taxon>
        <taxon>Malvoideae</taxon>
        <taxon>Gossypium</taxon>
    </lineage>
</organism>
<dbReference type="InterPro" id="IPR005162">
    <property type="entry name" value="Retrotrans_gag_dom"/>
</dbReference>
<gene>
    <name evidence="2" type="ORF">PVK06_027817</name>
</gene>
<dbReference type="PANTHER" id="PTHR33223:SF11">
    <property type="entry name" value="ELEMENT PROTEIN, PUTATIVE-RELATED"/>
    <property type="match status" value="1"/>
</dbReference>
<sequence length="220" mass="24694">MIGRDLSNRLQSYIAEINGLEEKSLTSDGGRRQRWEERKARVAIYSNVAFDGKYSRLASGLVVWREMGEFLASKIVLNFTTSSSFMAEAHAGLQAVKTDASVHVPSKVIFSSCAKEAALYASFLGYDSVWGFEEQELMQIQFFPASRAARLRKEIVGIRQKESESLYDYWELFKMLCASCPQHGITEQSLLQFFYEGLNPIQMNMVDAASGGALVNMTPQ</sequence>
<protein>
    <recommendedName>
        <fullName evidence="1">Retrotransposon gag domain-containing protein</fullName>
    </recommendedName>
</protein>
<evidence type="ECO:0000313" key="3">
    <source>
        <dbReference type="Proteomes" id="UP001358586"/>
    </source>
</evidence>
<evidence type="ECO:0000259" key="1">
    <source>
        <dbReference type="Pfam" id="PF03732"/>
    </source>
</evidence>
<evidence type="ECO:0000313" key="2">
    <source>
        <dbReference type="EMBL" id="KAK5812388.1"/>
    </source>
</evidence>
<reference evidence="2 3" key="1">
    <citation type="submission" date="2023-03" db="EMBL/GenBank/DDBJ databases">
        <title>WGS of Gossypium arboreum.</title>
        <authorList>
            <person name="Yu D."/>
        </authorList>
    </citation>
    <scope>NUCLEOTIDE SEQUENCE [LARGE SCALE GENOMIC DNA]</scope>
    <source>
        <tissue evidence="2">Leaf</tissue>
    </source>
</reference>
<proteinExistence type="predicted"/>
<dbReference type="Proteomes" id="UP001358586">
    <property type="component" value="Chromosome 8"/>
</dbReference>
<dbReference type="PANTHER" id="PTHR33223">
    <property type="entry name" value="CCHC-TYPE DOMAIN-CONTAINING PROTEIN"/>
    <property type="match status" value="1"/>
</dbReference>